<dbReference type="InterPro" id="IPR015424">
    <property type="entry name" value="PyrdxlP-dep_Trfase"/>
</dbReference>
<dbReference type="SUPFAM" id="SSF53383">
    <property type="entry name" value="PLP-dependent transferases"/>
    <property type="match status" value="1"/>
</dbReference>
<comment type="caution">
    <text evidence="6">The sequence shown here is derived from an EMBL/GenBank/DDBJ whole genome shotgun (WGS) entry which is preliminary data.</text>
</comment>
<keyword evidence="2 4" id="KW-0560">Oxidoreductase</keyword>
<dbReference type="NCBIfam" id="NF001696">
    <property type="entry name" value="PRK00451.1"/>
    <property type="match status" value="1"/>
</dbReference>
<comment type="similarity">
    <text evidence="4">Belongs to the GcvP family. N-terminal subunit subfamily.</text>
</comment>
<comment type="catalytic activity">
    <reaction evidence="3 4">
        <text>N(6)-[(R)-lipoyl]-L-lysyl-[glycine-cleavage complex H protein] + glycine + H(+) = N(6)-[(R)-S(8)-aminomethyldihydrolipoyl]-L-lysyl-[glycine-cleavage complex H protein] + CO2</text>
        <dbReference type="Rhea" id="RHEA:24304"/>
        <dbReference type="Rhea" id="RHEA-COMP:10494"/>
        <dbReference type="Rhea" id="RHEA-COMP:10495"/>
        <dbReference type="ChEBI" id="CHEBI:15378"/>
        <dbReference type="ChEBI" id="CHEBI:16526"/>
        <dbReference type="ChEBI" id="CHEBI:57305"/>
        <dbReference type="ChEBI" id="CHEBI:83099"/>
        <dbReference type="ChEBI" id="CHEBI:83143"/>
        <dbReference type="EC" id="1.4.4.2"/>
    </reaction>
</comment>
<evidence type="ECO:0000259" key="5">
    <source>
        <dbReference type="Pfam" id="PF02347"/>
    </source>
</evidence>
<dbReference type="EMBL" id="VNIB01000014">
    <property type="protein sequence ID" value="TYO96351.1"/>
    <property type="molecule type" value="Genomic_DNA"/>
</dbReference>
<dbReference type="Gene3D" id="3.40.640.10">
    <property type="entry name" value="Type I PLP-dependent aspartate aminotransferase-like (Major domain)"/>
    <property type="match status" value="1"/>
</dbReference>
<dbReference type="OrthoDB" id="9801272at2"/>
<dbReference type="GO" id="GO:0004375">
    <property type="term" value="F:glycine dehydrogenase (decarboxylating) activity"/>
    <property type="evidence" value="ECO:0007669"/>
    <property type="project" value="UniProtKB-EC"/>
</dbReference>
<dbReference type="InterPro" id="IPR015422">
    <property type="entry name" value="PyrdxlP-dep_Trfase_small"/>
</dbReference>
<dbReference type="Proteomes" id="UP000324159">
    <property type="component" value="Unassembled WGS sequence"/>
</dbReference>
<dbReference type="CDD" id="cd00613">
    <property type="entry name" value="GDC-P"/>
    <property type="match status" value="1"/>
</dbReference>
<evidence type="ECO:0000256" key="2">
    <source>
        <dbReference type="ARBA" id="ARBA00023002"/>
    </source>
</evidence>
<dbReference type="PANTHER" id="PTHR42806:SF1">
    <property type="entry name" value="GLYCINE DEHYDROGENASE (DECARBOXYLATING)"/>
    <property type="match status" value="1"/>
</dbReference>
<keyword evidence="7" id="KW-1185">Reference proteome</keyword>
<dbReference type="InterPro" id="IPR015421">
    <property type="entry name" value="PyrdxlP-dep_Trfase_major"/>
</dbReference>
<comment type="function">
    <text evidence="1 4">The glycine cleavage system catalyzes the degradation of glycine. The P protein binds the alpha-amino group of glycine through its pyridoxal phosphate cofactor; CO(2) is released and the remaining methylamine moiety is then transferred to the lipoamide cofactor of the H protein.</text>
</comment>
<reference evidence="6 7" key="1">
    <citation type="submission" date="2019-07" db="EMBL/GenBank/DDBJ databases">
        <title>Genomic Encyclopedia of Type Strains, Phase IV (KMG-IV): sequencing the most valuable type-strain genomes for metagenomic binning, comparative biology and taxonomic classification.</title>
        <authorList>
            <person name="Goeker M."/>
        </authorList>
    </citation>
    <scope>NUCLEOTIDE SEQUENCE [LARGE SCALE GENOMIC DNA]</scope>
    <source>
        <strain evidence="6 7">SS015</strain>
    </source>
</reference>
<dbReference type="Pfam" id="PF02347">
    <property type="entry name" value="GDC-P"/>
    <property type="match status" value="1"/>
</dbReference>
<sequence length="449" mass="48687">MRYLPHTDEDVRQMLATIGVESVEDLFVEVPEAIRLDRPLDLPPALSEAELMRELDRLAMQNASLNCWTSFLGAGAYNHFIPAVVDHLASRSEFYTAYTPYQPEISQGTLQAIFEYQTLVCQLTGMEVANASMYDGASATAEAALMAVRATRRKRLLISDGLHPEYRQTVAAYCRYLGLELVGLPLDSSGQTDLQALDDALDDRTAAVIVGYPNFYGVIEPLAAMAGPVHARKAMLVSATAEGIALGLLKSPGECGADIAVGEGQSFGLPVSYGGPGVGFFAARKKAVRSLPGRLVGETVDNRGQRGFVLTLSTREQHIRREKATSNICSNQGLCALMVTIYLSLMGKQGIREVAEHNLAKAAYARERIAELPGFNLPHSAPIFNEFVVECPMPAAELLARLEREGILGGVDLGRFDPAMSNRLLICVTEQNRREDIDRLVAGLKGGTA</sequence>
<dbReference type="InterPro" id="IPR023010">
    <property type="entry name" value="GcvPA"/>
</dbReference>
<dbReference type="GO" id="GO:0019464">
    <property type="term" value="P:glycine decarboxylation via glycine cleavage system"/>
    <property type="evidence" value="ECO:0007669"/>
    <property type="project" value="UniProtKB-UniRule"/>
</dbReference>
<protein>
    <recommendedName>
        <fullName evidence="4">Probable glycine dehydrogenase (decarboxylating) subunit 1</fullName>
        <ecNumber evidence="4">1.4.4.2</ecNumber>
    </recommendedName>
    <alternativeName>
        <fullName evidence="4">Glycine cleavage system P-protein subunit 1</fullName>
    </alternativeName>
    <alternativeName>
        <fullName evidence="4">Glycine decarboxylase subunit 1</fullName>
    </alternativeName>
    <alternativeName>
        <fullName evidence="4">Glycine dehydrogenase (aminomethyl-transferring) subunit 1</fullName>
    </alternativeName>
</protein>
<dbReference type="InterPro" id="IPR020581">
    <property type="entry name" value="GDC_P"/>
</dbReference>
<evidence type="ECO:0000313" key="6">
    <source>
        <dbReference type="EMBL" id="TYO96351.1"/>
    </source>
</evidence>
<feature type="domain" description="Glycine cleavage system P-protein N-terminal" evidence="5">
    <location>
        <begin position="1"/>
        <end position="442"/>
    </location>
</feature>
<dbReference type="HAMAP" id="MF_00712">
    <property type="entry name" value="GcvPA"/>
    <property type="match status" value="1"/>
</dbReference>
<dbReference type="RefSeq" id="WP_148896824.1">
    <property type="nucleotide sequence ID" value="NZ_VNIB01000014.1"/>
</dbReference>
<dbReference type="InterPro" id="IPR049315">
    <property type="entry name" value="GDC-P_N"/>
</dbReference>
<evidence type="ECO:0000256" key="4">
    <source>
        <dbReference type="HAMAP-Rule" id="MF_00712"/>
    </source>
</evidence>
<proteinExistence type="inferred from homology"/>
<evidence type="ECO:0000256" key="3">
    <source>
        <dbReference type="ARBA" id="ARBA00049026"/>
    </source>
</evidence>
<dbReference type="AlphaFoldDB" id="A0A5D3WFD6"/>
<comment type="subunit">
    <text evidence="4">The glycine cleavage system is composed of four proteins: P, T, L and H. In this organism, the P 'protein' is a heterodimer of two subunits.</text>
</comment>
<dbReference type="GO" id="GO:0009116">
    <property type="term" value="P:nucleoside metabolic process"/>
    <property type="evidence" value="ECO:0007669"/>
    <property type="project" value="InterPro"/>
</dbReference>
<evidence type="ECO:0000256" key="1">
    <source>
        <dbReference type="ARBA" id="ARBA00003788"/>
    </source>
</evidence>
<dbReference type="Gene3D" id="3.90.1150.10">
    <property type="entry name" value="Aspartate Aminotransferase, domain 1"/>
    <property type="match status" value="1"/>
</dbReference>
<accession>A0A5D3WFD6</accession>
<dbReference type="EC" id="1.4.4.2" evidence="4"/>
<dbReference type="PIRSF" id="PIRSF006815">
    <property type="entry name" value="GcvPA"/>
    <property type="match status" value="1"/>
</dbReference>
<organism evidence="6 7">
    <name type="scientific">Geothermobacter ehrlichii</name>
    <dbReference type="NCBI Taxonomy" id="213224"/>
    <lineage>
        <taxon>Bacteria</taxon>
        <taxon>Pseudomonadati</taxon>
        <taxon>Thermodesulfobacteriota</taxon>
        <taxon>Desulfuromonadia</taxon>
        <taxon>Desulfuromonadales</taxon>
        <taxon>Geothermobacteraceae</taxon>
        <taxon>Geothermobacter</taxon>
    </lineage>
</organism>
<name>A0A5D3WFD6_9BACT</name>
<evidence type="ECO:0000313" key="7">
    <source>
        <dbReference type="Proteomes" id="UP000324159"/>
    </source>
</evidence>
<dbReference type="PANTHER" id="PTHR42806">
    <property type="entry name" value="GLYCINE CLEAVAGE SYSTEM P-PROTEIN"/>
    <property type="match status" value="1"/>
</dbReference>
<gene>
    <name evidence="4" type="primary">gcvPA</name>
    <name evidence="6" type="ORF">EDC39_11457</name>
</gene>